<dbReference type="EMBL" id="BJYT01000001">
    <property type="protein sequence ID" value="GEO08033.1"/>
    <property type="molecule type" value="Genomic_DNA"/>
</dbReference>
<dbReference type="OrthoDB" id="424368at2"/>
<evidence type="ECO:0000313" key="3">
    <source>
        <dbReference type="Proteomes" id="UP000321513"/>
    </source>
</evidence>
<dbReference type="InterPro" id="IPR016181">
    <property type="entry name" value="Acyl_CoA_acyltransferase"/>
</dbReference>
<dbReference type="RefSeq" id="WP_147201972.1">
    <property type="nucleotide sequence ID" value="NZ_BJYT01000001.1"/>
</dbReference>
<dbReference type="GO" id="GO:0016747">
    <property type="term" value="F:acyltransferase activity, transferring groups other than amino-acyl groups"/>
    <property type="evidence" value="ECO:0007669"/>
    <property type="project" value="InterPro"/>
</dbReference>
<sequence length="189" mass="22626">MVHAQESFIEEMMNGLRRNDDATGIKRRIIENRMEEFRIIDYDESMLDEMMQLFYDTVHTVNARDYRQDQLNGWAPENSDKRFWQERLKKNVCKVAFIKDKMVGFTELVDDGHVDTLYVHKDFQRQKIAANLIEEILHIAEERNYRVLTTEASITAKSFFEAYGFRVTRIKKKLYNGKDFTNYKMTKEL</sequence>
<dbReference type="Pfam" id="PF13673">
    <property type="entry name" value="Acetyltransf_10"/>
    <property type="match status" value="1"/>
</dbReference>
<dbReference type="PANTHER" id="PTHR43451:SF1">
    <property type="entry name" value="ACETYLTRANSFERASE"/>
    <property type="match status" value="1"/>
</dbReference>
<keyword evidence="3" id="KW-1185">Reference proteome</keyword>
<name>A0A512B7U2_9BACT</name>
<organism evidence="2 3">
    <name type="scientific">Segetibacter aerophilus</name>
    <dbReference type="NCBI Taxonomy" id="670293"/>
    <lineage>
        <taxon>Bacteria</taxon>
        <taxon>Pseudomonadati</taxon>
        <taxon>Bacteroidota</taxon>
        <taxon>Chitinophagia</taxon>
        <taxon>Chitinophagales</taxon>
        <taxon>Chitinophagaceae</taxon>
        <taxon>Segetibacter</taxon>
    </lineage>
</organism>
<dbReference type="SUPFAM" id="SSF55729">
    <property type="entry name" value="Acyl-CoA N-acyltransferases (Nat)"/>
    <property type="match status" value="1"/>
</dbReference>
<comment type="caution">
    <text evidence="2">The sequence shown here is derived from an EMBL/GenBank/DDBJ whole genome shotgun (WGS) entry which is preliminary data.</text>
</comment>
<feature type="domain" description="N-acetyltransferase" evidence="1">
    <location>
        <begin position="37"/>
        <end position="189"/>
    </location>
</feature>
<evidence type="ECO:0000259" key="1">
    <source>
        <dbReference type="PROSITE" id="PS51186"/>
    </source>
</evidence>
<protein>
    <submittedName>
        <fullName evidence="2">Acetyltransferase</fullName>
    </submittedName>
</protein>
<dbReference type="InterPro" id="IPR052564">
    <property type="entry name" value="N-acetyltrans/Recomb-assoc"/>
</dbReference>
<gene>
    <name evidence="2" type="ORF">SAE01_05290</name>
</gene>
<dbReference type="CDD" id="cd04301">
    <property type="entry name" value="NAT_SF"/>
    <property type="match status" value="1"/>
</dbReference>
<dbReference type="InterPro" id="IPR000182">
    <property type="entry name" value="GNAT_dom"/>
</dbReference>
<evidence type="ECO:0000313" key="2">
    <source>
        <dbReference type="EMBL" id="GEO08033.1"/>
    </source>
</evidence>
<dbReference type="Proteomes" id="UP000321513">
    <property type="component" value="Unassembled WGS sequence"/>
</dbReference>
<keyword evidence="2" id="KW-0808">Transferase</keyword>
<reference evidence="2 3" key="1">
    <citation type="submission" date="2019-07" db="EMBL/GenBank/DDBJ databases">
        <title>Whole genome shotgun sequence of Segetibacter aerophilus NBRC 106135.</title>
        <authorList>
            <person name="Hosoyama A."/>
            <person name="Uohara A."/>
            <person name="Ohji S."/>
            <person name="Ichikawa N."/>
        </authorList>
    </citation>
    <scope>NUCLEOTIDE SEQUENCE [LARGE SCALE GENOMIC DNA]</scope>
    <source>
        <strain evidence="2 3">NBRC 106135</strain>
    </source>
</reference>
<dbReference type="PANTHER" id="PTHR43451">
    <property type="entry name" value="ACETYLTRANSFERASE (GNAT) FAMILY PROTEIN"/>
    <property type="match status" value="1"/>
</dbReference>
<dbReference type="Gene3D" id="3.40.630.30">
    <property type="match status" value="1"/>
</dbReference>
<dbReference type="AlphaFoldDB" id="A0A512B7U2"/>
<accession>A0A512B7U2</accession>
<dbReference type="PROSITE" id="PS51186">
    <property type="entry name" value="GNAT"/>
    <property type="match status" value="1"/>
</dbReference>
<proteinExistence type="predicted"/>